<gene>
    <name evidence="1" type="ORF">MYCGRDRAFT_92062</name>
</gene>
<dbReference type="Proteomes" id="UP000008062">
    <property type="component" value="Chromosome 3"/>
</dbReference>
<dbReference type="InParanoid" id="F9X6F1"/>
<accession>F9X6F1</accession>
<dbReference type="eggNOG" id="ENOG502TE27">
    <property type="taxonomic scope" value="Eukaryota"/>
</dbReference>
<organism evidence="1 2">
    <name type="scientific">Zymoseptoria tritici (strain CBS 115943 / IPO323)</name>
    <name type="common">Speckled leaf blotch fungus</name>
    <name type="synonym">Septoria tritici</name>
    <dbReference type="NCBI Taxonomy" id="336722"/>
    <lineage>
        <taxon>Eukaryota</taxon>
        <taxon>Fungi</taxon>
        <taxon>Dikarya</taxon>
        <taxon>Ascomycota</taxon>
        <taxon>Pezizomycotina</taxon>
        <taxon>Dothideomycetes</taxon>
        <taxon>Dothideomycetidae</taxon>
        <taxon>Mycosphaerellales</taxon>
        <taxon>Mycosphaerellaceae</taxon>
        <taxon>Zymoseptoria</taxon>
    </lineage>
</organism>
<protein>
    <submittedName>
        <fullName evidence="1">Uncharacterized protein</fullName>
    </submittedName>
</protein>
<evidence type="ECO:0000313" key="2">
    <source>
        <dbReference type="Proteomes" id="UP000008062"/>
    </source>
</evidence>
<name>F9X6F1_ZYMTI</name>
<keyword evidence="2" id="KW-1185">Reference proteome</keyword>
<dbReference type="AlphaFoldDB" id="F9X6F1"/>
<dbReference type="PANTHER" id="PTHR42085">
    <property type="entry name" value="F-BOX DOMAIN-CONTAINING PROTEIN"/>
    <property type="match status" value="1"/>
</dbReference>
<dbReference type="RefSeq" id="XP_003854230.1">
    <property type="nucleotide sequence ID" value="XM_003854182.1"/>
</dbReference>
<dbReference type="KEGG" id="ztr:MYCGRDRAFT_92062"/>
<proteinExistence type="predicted"/>
<sequence>MSRLAKSSLQSPWLWIKCSATRGVLENAFTCCELGPPATADLGSMGPGCERGVRGCVKRGISIVRDTEQTASYYHEQESSETPENRRISVDPRENMSAPIQHQKLGFELPAEIRNQIMEYVFADFDDERGLNRYNSRCIDENHSASRSLQPLLVCKQMYHDGRLLAFNRSTFLVSNLFFHVPDRLSVLCEKQTQAIGSIAFLADARHFRKLVRWGEHPFGLSTLNLTTLTIILHRSSFWHYLFDYTSDLVKLLRNLTSVKRLVFIRNGARVKGSFKTWYNRLVGLMLKVDHYERYERATPNLETTWWTWSYDEAGESFCLEARPSKPLVSEEEYLTGILPLMEGLRVSIESEEWNPDPRARNGA</sequence>
<dbReference type="OMA" id="RSSRWHY"/>
<reference evidence="1 2" key="1">
    <citation type="journal article" date="2011" name="PLoS Genet.">
        <title>Finished genome of the fungal wheat pathogen Mycosphaerella graminicola reveals dispensome structure, chromosome plasticity, and stealth pathogenesis.</title>
        <authorList>
            <person name="Goodwin S.B."/>
            <person name="Ben M'barek S."/>
            <person name="Dhillon B."/>
            <person name="Wittenberg A.H.J."/>
            <person name="Crane C.F."/>
            <person name="Hane J.K."/>
            <person name="Foster A.J."/>
            <person name="Van der Lee T.A.J."/>
            <person name="Grimwood J."/>
            <person name="Aerts A."/>
            <person name="Antoniw J."/>
            <person name="Bailey A."/>
            <person name="Bluhm B."/>
            <person name="Bowler J."/>
            <person name="Bristow J."/>
            <person name="van der Burgt A."/>
            <person name="Canto-Canche B."/>
            <person name="Churchill A.C.L."/>
            <person name="Conde-Ferraez L."/>
            <person name="Cools H.J."/>
            <person name="Coutinho P.M."/>
            <person name="Csukai M."/>
            <person name="Dehal P."/>
            <person name="De Wit P."/>
            <person name="Donzelli B."/>
            <person name="van de Geest H.C."/>
            <person name="van Ham R.C.H.J."/>
            <person name="Hammond-Kosack K.E."/>
            <person name="Henrissat B."/>
            <person name="Kilian A."/>
            <person name="Kobayashi A.K."/>
            <person name="Koopmann E."/>
            <person name="Kourmpetis Y."/>
            <person name="Kuzniar A."/>
            <person name="Lindquist E."/>
            <person name="Lombard V."/>
            <person name="Maliepaard C."/>
            <person name="Martins N."/>
            <person name="Mehrabi R."/>
            <person name="Nap J.P.H."/>
            <person name="Ponomarenko A."/>
            <person name="Rudd J.J."/>
            <person name="Salamov A."/>
            <person name="Schmutz J."/>
            <person name="Schouten H.J."/>
            <person name="Shapiro H."/>
            <person name="Stergiopoulos I."/>
            <person name="Torriani S.F.F."/>
            <person name="Tu H."/>
            <person name="de Vries R.P."/>
            <person name="Waalwijk C."/>
            <person name="Ware S.B."/>
            <person name="Wiebenga A."/>
            <person name="Zwiers L.-H."/>
            <person name="Oliver R.P."/>
            <person name="Grigoriev I.V."/>
            <person name="Kema G.H.J."/>
        </authorList>
    </citation>
    <scope>NUCLEOTIDE SEQUENCE [LARGE SCALE GENOMIC DNA]</scope>
    <source>
        <strain evidence="2">CBS 115943 / IPO323</strain>
    </source>
</reference>
<dbReference type="GeneID" id="13404391"/>
<dbReference type="OrthoDB" id="3786918at2759"/>
<dbReference type="InterPro" id="IPR038883">
    <property type="entry name" value="AN11006-like"/>
</dbReference>
<evidence type="ECO:0000313" key="1">
    <source>
        <dbReference type="EMBL" id="EGP89206.1"/>
    </source>
</evidence>
<dbReference type="PANTHER" id="PTHR42085:SF1">
    <property type="entry name" value="F-BOX DOMAIN-CONTAINING PROTEIN"/>
    <property type="match status" value="1"/>
</dbReference>
<dbReference type="HOGENOM" id="CLU_063098_0_0_1"/>
<dbReference type="EMBL" id="CM001198">
    <property type="protein sequence ID" value="EGP89206.1"/>
    <property type="molecule type" value="Genomic_DNA"/>
</dbReference>